<dbReference type="PROSITE" id="PS50026">
    <property type="entry name" value="EGF_3"/>
    <property type="match status" value="9"/>
</dbReference>
<evidence type="ECO:0000313" key="9">
    <source>
        <dbReference type="Ensembl" id="ENSOSIP00000007286.1"/>
    </source>
</evidence>
<dbReference type="GO" id="GO:0060218">
    <property type="term" value="P:hematopoietic stem cell differentiation"/>
    <property type="evidence" value="ECO:0007669"/>
    <property type="project" value="UniProtKB-ARBA"/>
</dbReference>
<dbReference type="GO" id="GO:0007219">
    <property type="term" value="P:Notch signaling pathway"/>
    <property type="evidence" value="ECO:0007669"/>
    <property type="project" value="TreeGrafter"/>
</dbReference>
<protein>
    <submittedName>
        <fullName evidence="9">Crumbs cell polarity complex component 1</fullName>
    </submittedName>
</protein>
<dbReference type="CDD" id="cd00110">
    <property type="entry name" value="LamG"/>
    <property type="match status" value="3"/>
</dbReference>
<dbReference type="Gene3D" id="2.10.25.10">
    <property type="entry name" value="Laminin"/>
    <property type="match status" value="9"/>
</dbReference>
<feature type="disulfide bond" evidence="6">
    <location>
        <begin position="921"/>
        <end position="930"/>
    </location>
</feature>
<evidence type="ECO:0000256" key="1">
    <source>
        <dbReference type="ARBA" id="ARBA00022536"/>
    </source>
</evidence>
<evidence type="ECO:0000256" key="4">
    <source>
        <dbReference type="ARBA" id="ARBA00023157"/>
    </source>
</evidence>
<feature type="disulfide bond" evidence="6">
    <location>
        <begin position="883"/>
        <end position="892"/>
    </location>
</feature>
<dbReference type="Ensembl" id="ENSOSIT00000007776.1">
    <property type="protein sequence ID" value="ENSOSIP00000007286.1"/>
    <property type="gene ID" value="ENSOSIG00000004805.1"/>
</dbReference>
<evidence type="ECO:0000256" key="2">
    <source>
        <dbReference type="ARBA" id="ARBA00022729"/>
    </source>
</evidence>
<comment type="caution">
    <text evidence="6">Lacks conserved residue(s) required for the propagation of feature annotation.</text>
</comment>
<dbReference type="GO" id="GO:0045597">
    <property type="term" value="P:positive regulation of cell differentiation"/>
    <property type="evidence" value="ECO:0007669"/>
    <property type="project" value="UniProtKB-ARBA"/>
</dbReference>
<feature type="domain" description="EGF-like" evidence="8">
    <location>
        <begin position="820"/>
        <end position="856"/>
    </location>
</feature>
<feature type="domain" description="EGF-like" evidence="8">
    <location>
        <begin position="990"/>
        <end position="1026"/>
    </location>
</feature>
<feature type="domain" description="EGF-like" evidence="8">
    <location>
        <begin position="119"/>
        <end position="159"/>
    </location>
</feature>
<dbReference type="PROSITE" id="PS50025">
    <property type="entry name" value="LAM_G_DOMAIN"/>
    <property type="match status" value="3"/>
</dbReference>
<feature type="disulfide bond" evidence="6">
    <location>
        <begin position="595"/>
        <end position="604"/>
    </location>
</feature>
<dbReference type="CDD" id="cd00054">
    <property type="entry name" value="EGF_CA"/>
    <property type="match status" value="5"/>
</dbReference>
<dbReference type="Pfam" id="PF00008">
    <property type="entry name" value="EGF"/>
    <property type="match status" value="6"/>
</dbReference>
<dbReference type="GeneTree" id="ENSGT00940000155152"/>
<dbReference type="FunFam" id="2.60.120.200:FF:000055">
    <property type="entry name" value="Crumbs cell polarity complex component 1"/>
    <property type="match status" value="1"/>
</dbReference>
<feature type="domain" description="EGF-like" evidence="8">
    <location>
        <begin position="569"/>
        <end position="605"/>
    </location>
</feature>
<dbReference type="AlphaFoldDB" id="A0A8C7X3U2"/>
<feature type="domain" description="EGF-like" evidence="8">
    <location>
        <begin position="858"/>
        <end position="893"/>
    </location>
</feature>
<keyword evidence="3" id="KW-0677">Repeat</keyword>
<dbReference type="PROSITE" id="PS01187">
    <property type="entry name" value="EGF_CA"/>
    <property type="match status" value="1"/>
</dbReference>
<feature type="domain" description="EGF-like" evidence="8">
    <location>
        <begin position="895"/>
        <end position="931"/>
    </location>
</feature>
<dbReference type="SMART" id="SM00282">
    <property type="entry name" value="LamG"/>
    <property type="match status" value="3"/>
</dbReference>
<accession>A0A8C7X3U2</accession>
<dbReference type="SMART" id="SM00179">
    <property type="entry name" value="EGF_CA"/>
    <property type="match status" value="8"/>
</dbReference>
<dbReference type="Pfam" id="PF02210">
    <property type="entry name" value="Laminin_G_2"/>
    <property type="match status" value="3"/>
</dbReference>
<dbReference type="PROSITE" id="PS01186">
    <property type="entry name" value="EGF_2"/>
    <property type="match status" value="4"/>
</dbReference>
<dbReference type="InterPro" id="IPR000742">
    <property type="entry name" value="EGF"/>
</dbReference>
<dbReference type="Proteomes" id="UP000694383">
    <property type="component" value="Unplaced"/>
</dbReference>
<dbReference type="PANTHER" id="PTHR12916">
    <property type="entry name" value="CYTOCHROME C OXIDASE POLYPEPTIDE VIC-2"/>
    <property type="match status" value="1"/>
</dbReference>
<reference evidence="9" key="1">
    <citation type="submission" date="2025-08" db="UniProtKB">
        <authorList>
            <consortium name="Ensembl"/>
        </authorList>
    </citation>
    <scope>IDENTIFICATION</scope>
</reference>
<keyword evidence="2" id="KW-0732">Signal</keyword>
<sequence>ISLSPLVYVLHLRFMQNVMKYMQTGGLSQENVQVYTRDNSAYFGGVKQILHLSCWLQNLAILLNFSLIGSLSAEEIGACELQPCQNGGVCEIYNGGHRCRCSQQSQLGRLYGGENCTVALSGCDASKCENGGVCSPLLINDQHTYTCICPPGYVGLKCQISTVFSFESRGHMYVETQHLDPEAPLNVTFSFRTDRPAGTLFQRRVDDLLLSIRIMDGLLCLLSQRVQGSSTLVQKLPDYLSNGMWHTVEASLGGVISLIRLLCSEESCPRDSSAEVQPLDEATALPDPGTARQSLFIGAVGLNWALDRGVEDSPPAFLGCLRNVFVDSHLVLPATGPKDSDAHTNVTVGCSDRDKCDDSPCQNRGRCVSQGWRRYVCECHRPYEGDNCEEEYITARLGNQDLKSYAVFSLDEEPEDTLVISLFMRSRQLNGLLLTLANSTSQYFRLWLEKGRLKIQVNNFETLTGQSPVSDGHFHLVTVKLEGTTASVSQSTQTQGSVVTRQIHTHSGDKVFVGGLPDPRGSASFGGYFKGCIQDLRINSRRLQFYPIASKVESYNLEELVDVAEGCSSNNACAVNPCLNGGECYSMWDDFICSCPPNTAGQRCEEVKWCELSPCPASALCQPLPQGFECLSNATFRTDSRVLHYSSIGQISHSLVNITLSFRTRQTSATLLHAQKGSDYLTVSLMNSYLVMELQVEADKVTVQSLAPLSDRDWHFVEISMKNQTVSSRWTLAVDKGKEASSMAKTAVEVLDFLKEGADIFLGGLNLDSGVSLSGCLGPVKIGGLLLPFYPETELNFPRPQEEQFVRRNPNAAAQYGCWGKSVCAPNPCHNGGLCEDLFDLHECECPPEWTGPVCQNLTDSCNSSPCVFGNCTSLAGRFKCECEQGFAGEQCEVEVDMCEVNSCSHGATCLRSFQRYTCLCPRDMTGQYCQEKVPEIPWYIETAPLPQLPLSMCTGTRWNYSCFNGGNCSEVNNSCSCLPGFTGQWCEKDVDECASDPCMNGGFCINYVNSFKCICDMNYSGIYCQMDVSDFYMYLFLGLWQNLFQLVSYLVIRLDDEPEIEWGFNMND</sequence>
<feature type="disulfide bond" evidence="6">
    <location>
        <begin position="379"/>
        <end position="388"/>
    </location>
</feature>
<dbReference type="PANTHER" id="PTHR12916:SF14">
    <property type="entry name" value="CRUMBS 1, CELL POLARITY COMPLEX COMPONENT"/>
    <property type="match status" value="1"/>
</dbReference>
<dbReference type="SUPFAM" id="SSF57196">
    <property type="entry name" value="EGF/Laminin"/>
    <property type="match status" value="6"/>
</dbReference>
<feature type="disulfide bond" evidence="6">
    <location>
        <begin position="1016"/>
        <end position="1025"/>
    </location>
</feature>
<feature type="domain" description="EGF-like" evidence="8">
    <location>
        <begin position="950"/>
        <end position="988"/>
    </location>
</feature>
<keyword evidence="4 6" id="KW-1015">Disulfide bond</keyword>
<evidence type="ECO:0000259" key="8">
    <source>
        <dbReference type="PROSITE" id="PS50026"/>
    </source>
</evidence>
<reference evidence="9" key="2">
    <citation type="submission" date="2025-09" db="UniProtKB">
        <authorList>
            <consortium name="Ensembl"/>
        </authorList>
    </citation>
    <scope>IDENTIFICATION</scope>
</reference>
<evidence type="ECO:0000256" key="6">
    <source>
        <dbReference type="PROSITE-ProRule" id="PRU00076"/>
    </source>
</evidence>
<evidence type="ECO:0000256" key="5">
    <source>
        <dbReference type="ARBA" id="ARBA00023180"/>
    </source>
</evidence>
<dbReference type="SUPFAM" id="SSF49899">
    <property type="entry name" value="Concanavalin A-like lectins/glucanases"/>
    <property type="match status" value="3"/>
</dbReference>
<feature type="domain" description="EGF-like" evidence="8">
    <location>
        <begin position="352"/>
        <end position="389"/>
    </location>
</feature>
<dbReference type="InterPro" id="IPR001791">
    <property type="entry name" value="Laminin_G"/>
</dbReference>
<dbReference type="FunFam" id="2.10.25.10:FF:000282">
    <property type="entry name" value="Crumbs cell polarity complex component 2"/>
    <property type="match status" value="1"/>
</dbReference>
<evidence type="ECO:0000259" key="7">
    <source>
        <dbReference type="PROSITE" id="PS50025"/>
    </source>
</evidence>
<dbReference type="GO" id="GO:0005509">
    <property type="term" value="F:calcium ion binding"/>
    <property type="evidence" value="ECO:0007669"/>
    <property type="project" value="InterPro"/>
</dbReference>
<keyword evidence="10" id="KW-1185">Reference proteome</keyword>
<feature type="domain" description="Laminin G" evidence="7">
    <location>
        <begin position="632"/>
        <end position="818"/>
    </location>
</feature>
<dbReference type="Gene3D" id="2.60.120.200">
    <property type="match status" value="3"/>
</dbReference>
<keyword evidence="5" id="KW-0325">Glycoprotein</keyword>
<organism evidence="9 10">
    <name type="scientific">Oryzias sinensis</name>
    <name type="common">Chinese medaka</name>
    <dbReference type="NCBI Taxonomy" id="183150"/>
    <lineage>
        <taxon>Eukaryota</taxon>
        <taxon>Metazoa</taxon>
        <taxon>Chordata</taxon>
        <taxon>Craniata</taxon>
        <taxon>Vertebrata</taxon>
        <taxon>Euteleostomi</taxon>
        <taxon>Actinopterygii</taxon>
        <taxon>Neopterygii</taxon>
        <taxon>Teleostei</taxon>
        <taxon>Neoteleostei</taxon>
        <taxon>Acanthomorphata</taxon>
        <taxon>Ovalentaria</taxon>
        <taxon>Atherinomorphae</taxon>
        <taxon>Beloniformes</taxon>
        <taxon>Adrianichthyidae</taxon>
        <taxon>Oryziinae</taxon>
        <taxon>Oryzias</taxon>
    </lineage>
</organism>
<feature type="disulfide bond" evidence="6">
    <location>
        <begin position="149"/>
        <end position="158"/>
    </location>
</feature>
<dbReference type="FunFam" id="2.10.25.10:FF:000006">
    <property type="entry name" value="Versican core protein-like isoform 1"/>
    <property type="match status" value="1"/>
</dbReference>
<dbReference type="GO" id="GO:0005112">
    <property type="term" value="F:Notch binding"/>
    <property type="evidence" value="ECO:0007669"/>
    <property type="project" value="TreeGrafter"/>
</dbReference>
<feature type="domain" description="EGF-like" evidence="8">
    <location>
        <begin position="75"/>
        <end position="117"/>
    </location>
</feature>
<keyword evidence="1 6" id="KW-0245">EGF-like domain</keyword>
<evidence type="ECO:0000313" key="10">
    <source>
        <dbReference type="Proteomes" id="UP000694383"/>
    </source>
</evidence>
<feature type="disulfide bond" evidence="6">
    <location>
        <begin position="846"/>
        <end position="855"/>
    </location>
</feature>
<dbReference type="InterPro" id="IPR013320">
    <property type="entry name" value="ConA-like_dom_sf"/>
</dbReference>
<dbReference type="InterPro" id="IPR001881">
    <property type="entry name" value="EGF-like_Ca-bd_dom"/>
</dbReference>
<proteinExistence type="predicted"/>
<feature type="domain" description="Laminin G" evidence="7">
    <location>
        <begin position="395"/>
        <end position="567"/>
    </location>
</feature>
<dbReference type="GO" id="GO:1901222">
    <property type="term" value="P:regulation of non-canonical NF-kappaB signal transduction"/>
    <property type="evidence" value="ECO:0007669"/>
    <property type="project" value="UniProtKB-ARBA"/>
</dbReference>
<name>A0A8C7X3U2_9TELE</name>
<dbReference type="InterPro" id="IPR018097">
    <property type="entry name" value="EGF_Ca-bd_CS"/>
</dbReference>
<feature type="disulfide bond" evidence="6">
    <location>
        <begin position="978"/>
        <end position="987"/>
    </location>
</feature>
<dbReference type="FunFam" id="2.10.25.10:FF:000472">
    <property type="entry name" value="Uncharacterized protein, isoform A"/>
    <property type="match status" value="1"/>
</dbReference>
<dbReference type="GO" id="GO:0016020">
    <property type="term" value="C:membrane"/>
    <property type="evidence" value="ECO:0007669"/>
    <property type="project" value="UniProtKB-ARBA"/>
</dbReference>
<dbReference type="InterPro" id="IPR000152">
    <property type="entry name" value="EGF-type_Asp/Asn_hydroxyl_site"/>
</dbReference>
<dbReference type="PROSITE" id="PS00022">
    <property type="entry name" value="EGF_1"/>
    <property type="match status" value="8"/>
</dbReference>
<evidence type="ECO:0000256" key="3">
    <source>
        <dbReference type="ARBA" id="ARBA00022737"/>
    </source>
</evidence>
<feature type="disulfide bond" evidence="6">
    <location>
        <begin position="862"/>
        <end position="872"/>
    </location>
</feature>
<dbReference type="SMART" id="SM00181">
    <property type="entry name" value="EGF"/>
    <property type="match status" value="9"/>
</dbReference>
<dbReference type="PROSITE" id="PS00010">
    <property type="entry name" value="ASX_HYDROXYL"/>
    <property type="match status" value="1"/>
</dbReference>
<feature type="domain" description="Laminin G" evidence="7">
    <location>
        <begin position="161"/>
        <end position="350"/>
    </location>
</feature>